<organism evidence="3 4">
    <name type="scientific">Streptomyces europaeiscabiei</name>
    <dbReference type="NCBI Taxonomy" id="146819"/>
    <lineage>
        <taxon>Bacteria</taxon>
        <taxon>Bacillati</taxon>
        <taxon>Actinomycetota</taxon>
        <taxon>Actinomycetes</taxon>
        <taxon>Kitasatosporales</taxon>
        <taxon>Streptomycetaceae</taxon>
        <taxon>Streptomyces</taxon>
    </lineage>
</organism>
<sequence length="168" mass="17423">MKLVKVLLFVSVSMLALSACEGSGESAEPGVSPSESTEGISLPDAEGVSVVGADPTVIVHDLTVAPGMTVKGRLGYVGESKCLLVHGKRADEEFTATPIWPKGVEPVVSNGKRGVRVPGFGAVLEGDTITAGGSFWEADDKRVNDSGIDPTCRAEGGFIVFNADSFQQ</sequence>
<keyword evidence="2" id="KW-0732">Signal</keyword>
<evidence type="ECO:0000256" key="1">
    <source>
        <dbReference type="SAM" id="MobiDB-lite"/>
    </source>
</evidence>
<comment type="caution">
    <text evidence="3">The sequence shown here is derived from an EMBL/GenBank/DDBJ whole genome shotgun (WGS) entry which is preliminary data.</text>
</comment>
<protein>
    <recommendedName>
        <fullName evidence="5">Lipoprotein</fullName>
    </recommendedName>
</protein>
<dbReference type="AlphaFoldDB" id="A0AAJ2PWW1"/>
<feature type="region of interest" description="Disordered" evidence="1">
    <location>
        <begin position="23"/>
        <end position="42"/>
    </location>
</feature>
<evidence type="ECO:0000313" key="4">
    <source>
        <dbReference type="Proteomes" id="UP001273589"/>
    </source>
</evidence>
<evidence type="ECO:0000313" key="3">
    <source>
        <dbReference type="EMBL" id="MDX3134738.1"/>
    </source>
</evidence>
<name>A0AAJ2PWW1_9ACTN</name>
<feature type="signal peptide" evidence="2">
    <location>
        <begin position="1"/>
        <end position="18"/>
    </location>
</feature>
<dbReference type="PROSITE" id="PS51257">
    <property type="entry name" value="PROKAR_LIPOPROTEIN"/>
    <property type="match status" value="1"/>
</dbReference>
<dbReference type="Proteomes" id="UP001273589">
    <property type="component" value="Unassembled WGS sequence"/>
</dbReference>
<evidence type="ECO:0008006" key="5">
    <source>
        <dbReference type="Google" id="ProtNLM"/>
    </source>
</evidence>
<dbReference type="RefSeq" id="WP_319696910.1">
    <property type="nucleotide sequence ID" value="NZ_JARAWN010000321.1"/>
</dbReference>
<gene>
    <name evidence="3" type="ORF">PV367_34270</name>
</gene>
<feature type="chain" id="PRO_5042470260" description="Lipoprotein" evidence="2">
    <location>
        <begin position="19"/>
        <end position="168"/>
    </location>
</feature>
<proteinExistence type="predicted"/>
<accession>A0AAJ2PWW1</accession>
<reference evidence="3" key="1">
    <citation type="journal article" date="2023" name="Microb. Genom.">
        <title>Mesoterricola silvestris gen. nov., sp. nov., Mesoterricola sediminis sp. nov., Geothrix oryzae sp. nov., Geothrix edaphica sp. nov., Geothrix rubra sp. nov., and Geothrix limicola sp. nov., six novel members of Acidobacteriota isolated from soils.</title>
        <authorList>
            <person name="Weisberg A.J."/>
            <person name="Pearce E."/>
            <person name="Kramer C.G."/>
            <person name="Chang J.H."/>
            <person name="Clarke C.R."/>
        </authorList>
    </citation>
    <scope>NUCLEOTIDE SEQUENCE</scope>
    <source>
        <strain evidence="3">ND06-05F</strain>
    </source>
</reference>
<evidence type="ECO:0000256" key="2">
    <source>
        <dbReference type="SAM" id="SignalP"/>
    </source>
</evidence>
<dbReference type="EMBL" id="JARAWN010000321">
    <property type="protein sequence ID" value="MDX3134738.1"/>
    <property type="molecule type" value="Genomic_DNA"/>
</dbReference>